<evidence type="ECO:0008006" key="4">
    <source>
        <dbReference type="Google" id="ProtNLM"/>
    </source>
</evidence>
<evidence type="ECO:0000313" key="2">
    <source>
        <dbReference type="EMBL" id="GJT87546.1"/>
    </source>
</evidence>
<gene>
    <name evidence="2" type="ORF">Tco_1069263</name>
</gene>
<evidence type="ECO:0000313" key="3">
    <source>
        <dbReference type="Proteomes" id="UP001151760"/>
    </source>
</evidence>
<accession>A0ABQ5HI74</accession>
<proteinExistence type="predicted"/>
<keyword evidence="3" id="KW-1185">Reference proteome</keyword>
<reference evidence="2" key="2">
    <citation type="submission" date="2022-01" db="EMBL/GenBank/DDBJ databases">
        <authorList>
            <person name="Yamashiro T."/>
            <person name="Shiraishi A."/>
            <person name="Satake H."/>
            <person name="Nakayama K."/>
        </authorList>
    </citation>
    <scope>NUCLEOTIDE SEQUENCE</scope>
</reference>
<protein>
    <recommendedName>
        <fullName evidence="4">SWIM-type domain-containing protein</fullName>
    </recommendedName>
</protein>
<comment type="caution">
    <text evidence="2">The sequence shown here is derived from an EMBL/GenBank/DDBJ whole genome shotgun (WGS) entry which is preliminary data.</text>
</comment>
<organism evidence="2 3">
    <name type="scientific">Tanacetum coccineum</name>
    <dbReference type="NCBI Taxonomy" id="301880"/>
    <lineage>
        <taxon>Eukaryota</taxon>
        <taxon>Viridiplantae</taxon>
        <taxon>Streptophyta</taxon>
        <taxon>Embryophyta</taxon>
        <taxon>Tracheophyta</taxon>
        <taxon>Spermatophyta</taxon>
        <taxon>Magnoliopsida</taxon>
        <taxon>eudicotyledons</taxon>
        <taxon>Gunneridae</taxon>
        <taxon>Pentapetalae</taxon>
        <taxon>asterids</taxon>
        <taxon>campanulids</taxon>
        <taxon>Asterales</taxon>
        <taxon>Asteraceae</taxon>
        <taxon>Asteroideae</taxon>
        <taxon>Anthemideae</taxon>
        <taxon>Anthemidinae</taxon>
        <taxon>Tanacetum</taxon>
    </lineage>
</organism>
<feature type="region of interest" description="Disordered" evidence="1">
    <location>
        <begin position="1"/>
        <end position="23"/>
    </location>
</feature>
<name>A0ABQ5HI74_9ASTR</name>
<dbReference type="Proteomes" id="UP001151760">
    <property type="component" value="Unassembled WGS sequence"/>
</dbReference>
<reference evidence="2" key="1">
    <citation type="journal article" date="2022" name="Int. J. Mol. Sci.">
        <title>Draft Genome of Tanacetum Coccineum: Genomic Comparison of Closely Related Tanacetum-Family Plants.</title>
        <authorList>
            <person name="Yamashiro T."/>
            <person name="Shiraishi A."/>
            <person name="Nakayama K."/>
            <person name="Satake H."/>
        </authorList>
    </citation>
    <scope>NUCLEOTIDE SEQUENCE</scope>
</reference>
<dbReference type="EMBL" id="BQNB010019648">
    <property type="protein sequence ID" value="GJT87546.1"/>
    <property type="molecule type" value="Genomic_DNA"/>
</dbReference>
<feature type="compositionally biased region" description="Polar residues" evidence="1">
    <location>
        <begin position="12"/>
        <end position="23"/>
    </location>
</feature>
<sequence length="269" mass="29455">MNLTPPWKSLPQHDSSTSGKGSVYESITPSCMPHGMLTPPTGFDDVVGSGVDSYGSSHDESYRVDDLNLNVLVSEEADVGKTKVLMSEEADGNGQEAVEASSDEQVDYDVDGIDCAYETQYHIKSGEDTSINDDDDCLVDKEYEIVEHDVDVHLFGISKDVPFDNIGVNNLVLGDVLEGDNIDVINPDCIDSGTSNDNEIRNGKLTRIPCKHVVAAFWNMALNDQGEPPLEAWANPCYWLAVWRETYSHNVTPPILIDISGRVIWGATC</sequence>
<evidence type="ECO:0000256" key="1">
    <source>
        <dbReference type="SAM" id="MobiDB-lite"/>
    </source>
</evidence>